<evidence type="ECO:0000256" key="9">
    <source>
        <dbReference type="ARBA" id="ARBA00022692"/>
    </source>
</evidence>
<dbReference type="Pfam" id="PF06750">
    <property type="entry name" value="A24_N_bact"/>
    <property type="match status" value="1"/>
</dbReference>
<comment type="catalytic activity">
    <reaction evidence="14 18">
        <text>Typically cleaves a -Gly-|-Phe- bond to release an N-terminal, basic peptide of 5-8 residues from type IV prepilin, and then N-methylates the new N-terminal amino group, the methyl donor being S-adenosyl-L-methionine.</text>
        <dbReference type="EC" id="3.4.23.43"/>
    </reaction>
</comment>
<evidence type="ECO:0000256" key="3">
    <source>
        <dbReference type="ARBA" id="ARBA00022475"/>
    </source>
</evidence>
<dbReference type="EC" id="2.1.1.-" evidence="18"/>
<keyword evidence="5 18" id="KW-0489">Methyltransferase</keyword>
<dbReference type="InterPro" id="IPR014032">
    <property type="entry name" value="Peptidase_A24A_bac"/>
</dbReference>
<dbReference type="FunFam" id="1.20.120.1220:FF:000001">
    <property type="entry name" value="Type 4 prepilin-like proteins leader peptide-processing enzyme"/>
    <property type="match status" value="1"/>
</dbReference>
<comment type="function">
    <text evidence="18">Plays an essential role in type IV pili and type II pseudopili formation by proteolytically removing the leader sequence from substrate proteins and subsequently monomethylating the alpha-amino group of the newly exposed N-terminal phenylalanine.</text>
</comment>
<feature type="transmembrane region" description="Helical" evidence="19">
    <location>
        <begin position="147"/>
        <end position="167"/>
    </location>
</feature>
<evidence type="ECO:0000256" key="17">
    <source>
        <dbReference type="RuleBase" id="RU003793"/>
    </source>
</evidence>
<evidence type="ECO:0000256" key="1">
    <source>
        <dbReference type="ARBA" id="ARBA00004429"/>
    </source>
</evidence>
<keyword evidence="23" id="KW-1185">Reference proteome</keyword>
<keyword evidence="7 18" id="KW-0808">Transferase</keyword>
<name>L0WEL3_9GAMM</name>
<evidence type="ECO:0000259" key="21">
    <source>
        <dbReference type="Pfam" id="PF06750"/>
    </source>
</evidence>
<dbReference type="PANTHER" id="PTHR30487">
    <property type="entry name" value="TYPE 4 PREPILIN-LIKE PROTEINS LEADER PEPTIDE-PROCESSING ENZYME"/>
    <property type="match status" value="1"/>
</dbReference>
<comment type="subcellular location">
    <subcellularLocation>
        <location evidence="1">Cell inner membrane</location>
        <topology evidence="1">Multi-pass membrane protein</topology>
    </subcellularLocation>
    <subcellularLocation>
        <location evidence="18">Cell membrane</location>
        <topology evidence="18">Multi-pass membrane protein</topology>
    </subcellularLocation>
</comment>
<feature type="transmembrane region" description="Helical" evidence="19">
    <location>
        <begin position="124"/>
        <end position="141"/>
    </location>
</feature>
<evidence type="ECO:0000256" key="2">
    <source>
        <dbReference type="ARBA" id="ARBA00005801"/>
    </source>
</evidence>
<keyword evidence="10 18" id="KW-0378">Hydrolase</keyword>
<dbReference type="EMBL" id="AMRJ01000013">
    <property type="protein sequence ID" value="EKF74250.1"/>
    <property type="molecule type" value="Genomic_DNA"/>
</dbReference>
<evidence type="ECO:0000256" key="6">
    <source>
        <dbReference type="ARBA" id="ARBA00022670"/>
    </source>
</evidence>
<proteinExistence type="inferred from homology"/>
<feature type="transmembrane region" description="Helical" evidence="19">
    <location>
        <begin position="179"/>
        <end position="212"/>
    </location>
</feature>
<keyword evidence="8" id="KW-0949">S-adenosyl-L-methionine</keyword>
<protein>
    <recommendedName>
        <fullName evidence="16 18">Prepilin leader peptidase/N-methyltransferase</fullName>
        <ecNumber evidence="18">2.1.1.-</ecNumber>
        <ecNumber evidence="15 18">3.4.23.43</ecNumber>
    </recommendedName>
</protein>
<dbReference type="GO" id="GO:0032259">
    <property type="term" value="P:methylation"/>
    <property type="evidence" value="ECO:0007669"/>
    <property type="project" value="UniProtKB-KW"/>
</dbReference>
<evidence type="ECO:0000256" key="18">
    <source>
        <dbReference type="RuleBase" id="RU003794"/>
    </source>
</evidence>
<gene>
    <name evidence="22" type="ORF">A11A3_09630</name>
</gene>
<feature type="transmembrane region" description="Helical" evidence="19">
    <location>
        <begin position="224"/>
        <end position="249"/>
    </location>
</feature>
<evidence type="ECO:0000256" key="15">
    <source>
        <dbReference type="ARBA" id="ARBA00067082"/>
    </source>
</evidence>
<evidence type="ECO:0000259" key="20">
    <source>
        <dbReference type="Pfam" id="PF01478"/>
    </source>
</evidence>
<feature type="transmembrane region" description="Helical" evidence="19">
    <location>
        <begin position="94"/>
        <end position="112"/>
    </location>
</feature>
<keyword evidence="6 18" id="KW-0645">Protease</keyword>
<feature type="domain" description="Prepilin type IV endopeptidase peptidase" evidence="20">
    <location>
        <begin position="99"/>
        <end position="208"/>
    </location>
</feature>
<sequence>MMERAWKQEARELLELESTEALTVFNLVVPRSRCPHCDHQIRSWENIPVVSWLALRGKCSHCKNPISKRYPTVEIISGILSGLCAWHFGYGPWLAFTLFATWILLAAALIDFDTSLLPDSLNYLLLWAGLLAAVIGISPVGLQDAVIGAMAGYLSLWSIYWLFKLLTGKEGMGYGDFKLLAALGAWVGWQYLPLIILLSSVVGLVFAIIMMVSGSVKRDQGIPFGPYLATAGWIALLWGETIVSSYLGLFKLS</sequence>
<evidence type="ECO:0000256" key="4">
    <source>
        <dbReference type="ARBA" id="ARBA00022519"/>
    </source>
</evidence>
<dbReference type="GO" id="GO:0008168">
    <property type="term" value="F:methyltransferase activity"/>
    <property type="evidence" value="ECO:0007669"/>
    <property type="project" value="UniProtKB-KW"/>
</dbReference>
<keyword evidence="3" id="KW-1003">Cell membrane</keyword>
<evidence type="ECO:0000256" key="8">
    <source>
        <dbReference type="ARBA" id="ARBA00022691"/>
    </source>
</evidence>
<dbReference type="PATRIC" id="fig|1177179.3.peg.1917"/>
<feature type="domain" description="Prepilin peptidase A24 N-terminal" evidence="21">
    <location>
        <begin position="26"/>
        <end position="88"/>
    </location>
</feature>
<keyword evidence="13 18" id="KW-0511">Multifunctional enzyme</keyword>
<evidence type="ECO:0000313" key="23">
    <source>
        <dbReference type="Proteomes" id="UP000010164"/>
    </source>
</evidence>
<evidence type="ECO:0000256" key="12">
    <source>
        <dbReference type="ARBA" id="ARBA00023136"/>
    </source>
</evidence>
<dbReference type="AlphaFoldDB" id="L0WEL3"/>
<dbReference type="InterPro" id="IPR000045">
    <property type="entry name" value="Prepilin_IV_endopep_pep"/>
</dbReference>
<keyword evidence="9 18" id="KW-0812">Transmembrane</keyword>
<keyword evidence="4" id="KW-0997">Cell inner membrane</keyword>
<evidence type="ECO:0000256" key="5">
    <source>
        <dbReference type="ARBA" id="ARBA00022603"/>
    </source>
</evidence>
<keyword evidence="11 19" id="KW-1133">Transmembrane helix</keyword>
<evidence type="ECO:0000256" key="10">
    <source>
        <dbReference type="ARBA" id="ARBA00022801"/>
    </source>
</evidence>
<reference evidence="22 23" key="1">
    <citation type="journal article" date="2012" name="J. Bacteriol.">
        <title>Genome Sequence of the Alkane-Degrading Bacterium Alcanivorax hongdengensis Type Strain A-11-3.</title>
        <authorList>
            <person name="Lai Q."/>
            <person name="Shao Z."/>
        </authorList>
    </citation>
    <scope>NUCLEOTIDE SEQUENCE [LARGE SCALE GENOMIC DNA]</scope>
    <source>
        <strain evidence="22 23">A-11-3</strain>
    </source>
</reference>
<dbReference type="STRING" id="1177179.A11A3_09630"/>
<evidence type="ECO:0000256" key="16">
    <source>
        <dbReference type="ARBA" id="ARBA00071870"/>
    </source>
</evidence>
<dbReference type="GO" id="GO:0004190">
    <property type="term" value="F:aspartic-type endopeptidase activity"/>
    <property type="evidence" value="ECO:0007669"/>
    <property type="project" value="UniProtKB-EC"/>
</dbReference>
<dbReference type="eggNOG" id="COG1989">
    <property type="taxonomic scope" value="Bacteria"/>
</dbReference>
<keyword evidence="12 19" id="KW-0472">Membrane</keyword>
<dbReference type="InterPro" id="IPR050882">
    <property type="entry name" value="Prepilin_peptidase/N-MTase"/>
</dbReference>
<evidence type="ECO:0000256" key="19">
    <source>
        <dbReference type="SAM" id="Phobius"/>
    </source>
</evidence>
<evidence type="ECO:0000256" key="11">
    <source>
        <dbReference type="ARBA" id="ARBA00022989"/>
    </source>
</evidence>
<dbReference type="MEROPS" id="A24.001"/>
<evidence type="ECO:0000313" key="22">
    <source>
        <dbReference type="EMBL" id="EKF74250.1"/>
    </source>
</evidence>
<dbReference type="GO" id="GO:0005886">
    <property type="term" value="C:plasma membrane"/>
    <property type="evidence" value="ECO:0007669"/>
    <property type="project" value="UniProtKB-SubCell"/>
</dbReference>
<organism evidence="22 23">
    <name type="scientific">Alcanivorax hongdengensis A-11-3</name>
    <dbReference type="NCBI Taxonomy" id="1177179"/>
    <lineage>
        <taxon>Bacteria</taxon>
        <taxon>Pseudomonadati</taxon>
        <taxon>Pseudomonadota</taxon>
        <taxon>Gammaproteobacteria</taxon>
        <taxon>Oceanospirillales</taxon>
        <taxon>Alcanivoracaceae</taxon>
        <taxon>Alcanivorax</taxon>
    </lineage>
</organism>
<dbReference type="InterPro" id="IPR010627">
    <property type="entry name" value="Prepilin_pept_A24_N"/>
</dbReference>
<accession>L0WEL3</accession>
<comment type="similarity">
    <text evidence="2 17">Belongs to the peptidase A24 family.</text>
</comment>
<dbReference type="PANTHER" id="PTHR30487:SF0">
    <property type="entry name" value="PREPILIN LEADER PEPTIDASE_N-METHYLTRANSFERASE-RELATED"/>
    <property type="match status" value="1"/>
</dbReference>
<evidence type="ECO:0000256" key="14">
    <source>
        <dbReference type="ARBA" id="ARBA00050401"/>
    </source>
</evidence>
<comment type="caution">
    <text evidence="22">The sequence shown here is derived from an EMBL/GenBank/DDBJ whole genome shotgun (WGS) entry which is preliminary data.</text>
</comment>
<dbReference type="Pfam" id="PF01478">
    <property type="entry name" value="Peptidase_A24"/>
    <property type="match status" value="1"/>
</dbReference>
<dbReference type="GO" id="GO:0006465">
    <property type="term" value="P:signal peptide processing"/>
    <property type="evidence" value="ECO:0007669"/>
    <property type="project" value="TreeGrafter"/>
</dbReference>
<evidence type="ECO:0000256" key="13">
    <source>
        <dbReference type="ARBA" id="ARBA00023268"/>
    </source>
</evidence>
<dbReference type="EC" id="3.4.23.43" evidence="15 18"/>
<dbReference type="Gene3D" id="1.20.120.1220">
    <property type="match status" value="1"/>
</dbReference>
<evidence type="ECO:0000256" key="7">
    <source>
        <dbReference type="ARBA" id="ARBA00022679"/>
    </source>
</evidence>
<dbReference type="PRINTS" id="PR00864">
    <property type="entry name" value="PREPILNPTASE"/>
</dbReference>
<dbReference type="Proteomes" id="UP000010164">
    <property type="component" value="Unassembled WGS sequence"/>
</dbReference>